<dbReference type="EMBL" id="JACHEF010000002">
    <property type="protein sequence ID" value="MBB6410216.1"/>
    <property type="molecule type" value="Genomic_DNA"/>
</dbReference>
<comment type="caution">
    <text evidence="3">The sequence shown here is derived from an EMBL/GenBank/DDBJ whole genome shotgun (WGS) entry which is preliminary data.</text>
</comment>
<feature type="signal peptide" evidence="2">
    <location>
        <begin position="1"/>
        <end position="20"/>
    </location>
</feature>
<reference evidence="3 4" key="1">
    <citation type="submission" date="2020-08" db="EMBL/GenBank/DDBJ databases">
        <title>Genomic Encyclopedia of Type Strains, Phase IV (KMG-IV): sequencing the most valuable type-strain genomes for metagenomic binning, comparative biology and taxonomic classification.</title>
        <authorList>
            <person name="Goeker M."/>
        </authorList>
    </citation>
    <scope>NUCLEOTIDE SEQUENCE [LARGE SCALE GENOMIC DNA]</scope>
    <source>
        <strain evidence="3 4">DSM 100039</strain>
    </source>
</reference>
<feature type="region of interest" description="Disordered" evidence="1">
    <location>
        <begin position="25"/>
        <end position="79"/>
    </location>
</feature>
<evidence type="ECO:0000313" key="3">
    <source>
        <dbReference type="EMBL" id="MBB6410216.1"/>
    </source>
</evidence>
<evidence type="ECO:0000313" key="4">
    <source>
        <dbReference type="Proteomes" id="UP000556329"/>
    </source>
</evidence>
<gene>
    <name evidence="3" type="ORF">HNQ71_002881</name>
</gene>
<evidence type="ECO:0000256" key="2">
    <source>
        <dbReference type="SAM" id="SignalP"/>
    </source>
</evidence>
<protein>
    <recommendedName>
        <fullName evidence="5">DUF680 domain-containing protein</fullName>
    </recommendedName>
</protein>
<dbReference type="Proteomes" id="UP000556329">
    <property type="component" value="Unassembled WGS sequence"/>
</dbReference>
<keyword evidence="4" id="KW-1185">Reference proteome</keyword>
<dbReference type="InterPro" id="IPR007771">
    <property type="entry name" value="DUF680"/>
</dbReference>
<name>A0A841P4V6_9HYPH</name>
<dbReference type="AlphaFoldDB" id="A0A841P4V6"/>
<accession>A0A841P4V6</accession>
<feature type="chain" id="PRO_5032321389" description="DUF680 domain-containing protein" evidence="2">
    <location>
        <begin position="21"/>
        <end position="79"/>
    </location>
</feature>
<keyword evidence="2" id="KW-0732">Signal</keyword>
<organism evidence="3 4">
    <name type="scientific">Mesorhizobium sangaii</name>
    <dbReference type="NCBI Taxonomy" id="505389"/>
    <lineage>
        <taxon>Bacteria</taxon>
        <taxon>Pseudomonadati</taxon>
        <taxon>Pseudomonadota</taxon>
        <taxon>Alphaproteobacteria</taxon>
        <taxon>Hyphomicrobiales</taxon>
        <taxon>Phyllobacteriaceae</taxon>
        <taxon>Mesorhizobium</taxon>
    </lineage>
</organism>
<sequence length="79" mass="7920">MKKIMLAAAAVLAISGSAFAASDNYGSNGANQPAVGSVDNSQTGSIRNSGGFVGKLLNPSGDVEKPAPQSADRDLFGNH</sequence>
<dbReference type="Pfam" id="PF05079">
    <property type="entry name" value="DUF680"/>
    <property type="match status" value="1"/>
</dbReference>
<evidence type="ECO:0000256" key="1">
    <source>
        <dbReference type="SAM" id="MobiDB-lite"/>
    </source>
</evidence>
<proteinExistence type="predicted"/>
<dbReference type="RefSeq" id="WP_184873140.1">
    <property type="nucleotide sequence ID" value="NZ_JACHEF010000002.1"/>
</dbReference>
<evidence type="ECO:0008006" key="5">
    <source>
        <dbReference type="Google" id="ProtNLM"/>
    </source>
</evidence>
<feature type="compositionally biased region" description="Polar residues" evidence="1">
    <location>
        <begin position="38"/>
        <end position="48"/>
    </location>
</feature>